<gene>
    <name evidence="2" type="ORF">JL102_09070</name>
</gene>
<feature type="chain" id="PRO_5037646967" description="Secreted protein" evidence="1">
    <location>
        <begin position="24"/>
        <end position="138"/>
    </location>
</feature>
<accession>A0A937F7Z4</accession>
<reference evidence="2" key="1">
    <citation type="submission" date="2021-01" db="EMBL/GenBank/DDBJ databases">
        <title>Fulvivirga kasyanovii gen. nov., sp nov., a novel member of the phylum Bacteroidetes isolated from seawater in a mussel farm.</title>
        <authorList>
            <person name="Zhao L.-H."/>
            <person name="Wang Z.-J."/>
        </authorList>
    </citation>
    <scope>NUCLEOTIDE SEQUENCE</scope>
    <source>
        <strain evidence="2">2943</strain>
    </source>
</reference>
<evidence type="ECO:0008006" key="4">
    <source>
        <dbReference type="Google" id="ProtNLM"/>
    </source>
</evidence>
<evidence type="ECO:0000256" key="1">
    <source>
        <dbReference type="SAM" id="SignalP"/>
    </source>
</evidence>
<evidence type="ECO:0000313" key="3">
    <source>
        <dbReference type="Proteomes" id="UP000659388"/>
    </source>
</evidence>
<dbReference type="RefSeq" id="WP_202244068.1">
    <property type="nucleotide sequence ID" value="NZ_JAESIY010000004.1"/>
</dbReference>
<dbReference type="NCBIfam" id="NF047658">
    <property type="entry name" value="HYC_CC_PP"/>
    <property type="match status" value="1"/>
</dbReference>
<feature type="signal peptide" evidence="1">
    <location>
        <begin position="1"/>
        <end position="23"/>
    </location>
</feature>
<comment type="caution">
    <text evidence="2">The sequence shown here is derived from an EMBL/GenBank/DDBJ whole genome shotgun (WGS) entry which is preliminary data.</text>
</comment>
<dbReference type="EMBL" id="JAESIY010000004">
    <property type="protein sequence ID" value="MBL3656279.1"/>
    <property type="molecule type" value="Genomic_DNA"/>
</dbReference>
<keyword evidence="1" id="KW-0732">Signal</keyword>
<dbReference type="AlphaFoldDB" id="A0A937F7Z4"/>
<evidence type="ECO:0000313" key="2">
    <source>
        <dbReference type="EMBL" id="MBL3656279.1"/>
    </source>
</evidence>
<sequence length="138" mass="15136">MKKLLSIFLAGLMLMASTGITLATHYCGGYAVESEIMLGQHMLGCVMQMDTGCSSSKDQQVVKPVNNCCDNDYQTVSADNTVLTKVALDAVNLQFLAAFTYTFLAIQPDYSLVEIHKTNDPPPLLDQDIHILNQSFLL</sequence>
<dbReference type="Pfam" id="PF26622">
    <property type="entry name" value="DUF8199"/>
    <property type="match status" value="1"/>
</dbReference>
<dbReference type="Proteomes" id="UP000659388">
    <property type="component" value="Unassembled WGS sequence"/>
</dbReference>
<proteinExistence type="predicted"/>
<dbReference type="InterPro" id="IPR058060">
    <property type="entry name" value="HYC_CC_PP"/>
</dbReference>
<keyword evidence="3" id="KW-1185">Reference proteome</keyword>
<protein>
    <recommendedName>
        <fullName evidence="4">Secreted protein</fullName>
    </recommendedName>
</protein>
<dbReference type="InterPro" id="IPR058512">
    <property type="entry name" value="DUF8199"/>
</dbReference>
<organism evidence="2 3">
    <name type="scientific">Fulvivirga sediminis</name>
    <dbReference type="NCBI Taxonomy" id="2803949"/>
    <lineage>
        <taxon>Bacteria</taxon>
        <taxon>Pseudomonadati</taxon>
        <taxon>Bacteroidota</taxon>
        <taxon>Cytophagia</taxon>
        <taxon>Cytophagales</taxon>
        <taxon>Fulvivirgaceae</taxon>
        <taxon>Fulvivirga</taxon>
    </lineage>
</organism>
<name>A0A937F7Z4_9BACT</name>